<dbReference type="Pfam" id="PF19081">
    <property type="entry name" value="Ig_7"/>
    <property type="match status" value="1"/>
</dbReference>
<dbReference type="PROSITE" id="PS50093">
    <property type="entry name" value="PKD"/>
    <property type="match status" value="1"/>
</dbReference>
<dbReference type="Pfam" id="PF13585">
    <property type="entry name" value="CHU_C"/>
    <property type="match status" value="1"/>
</dbReference>
<sequence length="1112" mass="124363">MRYLYFLFFFLLNVPMHSQCFDCGKSIGGWTSDAAVDIEKTNDGIVYLVSSGGFVASRIIKYDFNCNEIWSINFGYEDVAVKSVTSDEQGNIYLVIDNLTSTNAGLGPWDINGFSMSPGINFYKLNSAGTILWNRHIGPHTGNIMQNIHYYQNHLYVTGTFYDTLTFSNGLSFNFPYTDNPRAFIAKYDTDGNFINAINFGDGEDKFKYSEFDNQGNIYLTRYKDSYSKVDKFNAVLQLSWTKVLSSSNTSSEGIYIPGGIHFNNENNKLYVWGIMNLTTTIIGNTFFINSLNSVFQSALIELNSSTGNLENINRFDNNNDYYSLYFLLNLSPLRIAHFSQKDGFLYVHTSFTNTMSFPNATITSTSYHNNEYFSQDLVLFKINLSNFSSEFLFRSSGNPSLMTAAHDLSGPILFNGNDLYLTATYRSNPIQINGTTINNNSGNNDSDAMFYKFSIDQPANPGTIIVQNTCFNQIAQFSINGTYDSVVWNFNDPNALNNSSTSNTPNHVFSATGVYNVSATVTCDNSTQVLEKNVHITNVPFLNSIEPLMACETISGSGISNAFDTSNLNNLLIGNQPNIVLEFRNSSGQLFTNLFPNPYTNSNSYGDTIYVKAYHVNNPNCSIETELQFIVSPKPEMPIIETPQYFCTFQNQTLQDVLGNSNNIIWYDSEFEGNLLMQTTPLIHGQTYYAAQSNAICESTRVPVLIHLQNTTIPTGSSNQNICLNQQATLNDLIVNGDNLKWYNSISSTQVLPTSTQLVDGLTYYVSQTINQCESTNRFAVTVSLINSLNANDYAFAVCDALNDGTENINLTDYNSFLISNPVDYNFEYYQSLDGALNQIATNLIDPTNYNTTIGDQIIYVRIVSSNGCSQIVSLKITLFGNPIIPIEDDVSICEGTKLVLNAGDGFNSYSWSTGQNTQSITISEAGNYTITVNKINGNIICSTTKTIHVVFSKKPLIINIKTKQWTDHENAIEILTNSNKDDHYDFSIDGINYQESNQFFGLRSGKYTVYVRDTKGCGIATQEISLLMYPKFFTPNGDGQNETWAILFSDSQKNLETYIFDRNGKLLKKLHSSDAWDGNYNGNPVPSSDYWFVVTNGNAELYKGHFSLIR</sequence>
<name>A0A3P3W2A7_9FLAO</name>
<dbReference type="InterPro" id="IPR000601">
    <property type="entry name" value="PKD_dom"/>
</dbReference>
<dbReference type="InterPro" id="IPR044023">
    <property type="entry name" value="Ig_7"/>
</dbReference>
<reference evidence="2 3" key="1">
    <citation type="submission" date="2018-11" db="EMBL/GenBank/DDBJ databases">
        <title>Flavobacterium sp. nov., YIM 102701-2 draft genome.</title>
        <authorList>
            <person name="Li G."/>
            <person name="Jiang Y."/>
        </authorList>
    </citation>
    <scope>NUCLEOTIDE SEQUENCE [LARGE SCALE GENOMIC DNA]</scope>
    <source>
        <strain evidence="2 3">YIM 102701-2</strain>
    </source>
</reference>
<dbReference type="Proteomes" id="UP000275719">
    <property type="component" value="Unassembled WGS sequence"/>
</dbReference>
<evidence type="ECO:0000313" key="3">
    <source>
        <dbReference type="Proteomes" id="UP000275719"/>
    </source>
</evidence>
<protein>
    <recommendedName>
        <fullName evidence="1">PKD domain-containing protein</fullName>
    </recommendedName>
</protein>
<dbReference type="SUPFAM" id="SSF49299">
    <property type="entry name" value="PKD domain"/>
    <property type="match status" value="1"/>
</dbReference>
<evidence type="ECO:0000259" key="1">
    <source>
        <dbReference type="PROSITE" id="PS50093"/>
    </source>
</evidence>
<dbReference type="InterPro" id="IPR026341">
    <property type="entry name" value="T9SS_type_B"/>
</dbReference>
<dbReference type="InterPro" id="IPR035986">
    <property type="entry name" value="PKD_dom_sf"/>
</dbReference>
<evidence type="ECO:0000313" key="2">
    <source>
        <dbReference type="EMBL" id="RRJ89221.1"/>
    </source>
</evidence>
<dbReference type="AlphaFoldDB" id="A0A3P3W2A7"/>
<accession>A0A3P3W2A7</accession>
<gene>
    <name evidence="2" type="ORF">EG240_12370</name>
</gene>
<dbReference type="InterPro" id="IPR013783">
    <property type="entry name" value="Ig-like_fold"/>
</dbReference>
<dbReference type="Gene3D" id="2.60.40.10">
    <property type="entry name" value="Immunoglobulins"/>
    <property type="match status" value="1"/>
</dbReference>
<proteinExistence type="predicted"/>
<dbReference type="NCBIfam" id="TIGR04131">
    <property type="entry name" value="Bac_Flav_CTERM"/>
    <property type="match status" value="1"/>
</dbReference>
<comment type="caution">
    <text evidence="2">The sequence shown here is derived from an EMBL/GenBank/DDBJ whole genome shotgun (WGS) entry which is preliminary data.</text>
</comment>
<organism evidence="2 3">
    <name type="scientific">Paenimyroides tangerinum</name>
    <dbReference type="NCBI Taxonomy" id="2488728"/>
    <lineage>
        <taxon>Bacteria</taxon>
        <taxon>Pseudomonadati</taxon>
        <taxon>Bacteroidota</taxon>
        <taxon>Flavobacteriia</taxon>
        <taxon>Flavobacteriales</taxon>
        <taxon>Flavobacteriaceae</taxon>
        <taxon>Paenimyroides</taxon>
    </lineage>
</organism>
<keyword evidence="3" id="KW-1185">Reference proteome</keyword>
<dbReference type="EMBL" id="RQVQ01000031">
    <property type="protein sequence ID" value="RRJ89221.1"/>
    <property type="molecule type" value="Genomic_DNA"/>
</dbReference>
<feature type="domain" description="PKD" evidence="1">
    <location>
        <begin position="489"/>
        <end position="523"/>
    </location>
</feature>